<accession>A0A1Y6M0X3</accession>
<dbReference type="Proteomes" id="UP000215453">
    <property type="component" value="Chromosome 16"/>
</dbReference>
<sequence>MGRIQAMDSDSDSDYEYLSSPDPKKHSPRTLVRKKQQRKFLDDKVRLEQQQEASERKMGFSPFRRQGLSSTAMPSGSDKAWATGSNWVTYRPCARSDGETGGSAGQLAADGDLQRSWRHESSPLEGTSSLNQLYKDRTYASDAGSVANNPISSSANSRTINLFKEAGKVPKFNSASSYAGHSTRYVYQRRLQVHALSRKTTRICTTVLLREVLVEGDGTWLHTSLSCWECVSQEWRKKAPSIDIYQFSTTLQGLATASEARKIAGKCRSEAHQQRHQGRPDDTRRLHFPEIHKRICVHGKSVSTSTV</sequence>
<feature type="compositionally biased region" description="Basic and acidic residues" evidence="1">
    <location>
        <begin position="112"/>
        <end position="122"/>
    </location>
</feature>
<evidence type="ECO:0000313" key="3">
    <source>
        <dbReference type="Proteomes" id="UP000215453"/>
    </source>
</evidence>
<proteinExistence type="predicted"/>
<dbReference type="AlphaFoldDB" id="A0A1Y6M0X3"/>
<reference evidence="2 3" key="1">
    <citation type="submission" date="2016-10" db="EMBL/GenBank/DDBJ databases">
        <authorList>
            <person name="Varghese N."/>
        </authorList>
    </citation>
    <scope>NUCLEOTIDE SEQUENCE [LARGE SCALE GENOMIC DNA]</scope>
</reference>
<organism evidence="2 3">
    <name type="scientific">Zymoseptoria tritici ST99CH_1A5</name>
    <dbReference type="NCBI Taxonomy" id="1276529"/>
    <lineage>
        <taxon>Eukaryota</taxon>
        <taxon>Fungi</taxon>
        <taxon>Dikarya</taxon>
        <taxon>Ascomycota</taxon>
        <taxon>Pezizomycotina</taxon>
        <taxon>Dothideomycetes</taxon>
        <taxon>Dothideomycetidae</taxon>
        <taxon>Mycosphaerellales</taxon>
        <taxon>Mycosphaerellaceae</taxon>
        <taxon>Zymoseptoria</taxon>
    </lineage>
</organism>
<feature type="region of interest" description="Disordered" evidence="1">
    <location>
        <begin position="93"/>
        <end position="128"/>
    </location>
</feature>
<evidence type="ECO:0000256" key="1">
    <source>
        <dbReference type="SAM" id="MobiDB-lite"/>
    </source>
</evidence>
<gene>
    <name evidence="2" type="ORF">ZT1A5_G11693</name>
</gene>
<evidence type="ECO:0000313" key="2">
    <source>
        <dbReference type="EMBL" id="SMY30242.1"/>
    </source>
</evidence>
<protein>
    <submittedName>
        <fullName evidence="2">Uncharacterized protein</fullName>
    </submittedName>
</protein>
<feature type="region of interest" description="Disordered" evidence="1">
    <location>
        <begin position="1"/>
        <end position="77"/>
    </location>
</feature>
<name>A0A1Y6M0X3_ZYMTR</name>
<dbReference type="EMBL" id="LT882691">
    <property type="protein sequence ID" value="SMY30242.1"/>
    <property type="molecule type" value="Genomic_DNA"/>
</dbReference>
<feature type="compositionally biased region" description="Basic residues" evidence="1">
    <location>
        <begin position="26"/>
        <end position="38"/>
    </location>
</feature>
<feature type="compositionally biased region" description="Basic and acidic residues" evidence="1">
    <location>
        <begin position="39"/>
        <end position="58"/>
    </location>
</feature>